<organism evidence="1 2">
    <name type="scientific">Pectobacterium aquaticum</name>
    <dbReference type="NCBI Taxonomy" id="2204145"/>
    <lineage>
        <taxon>Bacteria</taxon>
        <taxon>Pseudomonadati</taxon>
        <taxon>Pseudomonadota</taxon>
        <taxon>Gammaproteobacteria</taxon>
        <taxon>Enterobacterales</taxon>
        <taxon>Pectobacteriaceae</taxon>
        <taxon>Pectobacterium</taxon>
    </lineage>
</organism>
<evidence type="ECO:0000313" key="2">
    <source>
        <dbReference type="Proteomes" id="UP000256817"/>
    </source>
</evidence>
<accession>A0A426JCX6</accession>
<gene>
    <name evidence="1" type="ORF">DMB85_004615</name>
</gene>
<evidence type="ECO:0000313" key="1">
    <source>
        <dbReference type="EMBL" id="RRO11017.1"/>
    </source>
</evidence>
<keyword evidence="2" id="KW-1185">Reference proteome</keyword>
<dbReference type="Proteomes" id="UP000256817">
    <property type="component" value="Unassembled WGS sequence"/>
</dbReference>
<protein>
    <submittedName>
        <fullName evidence="1">Uncharacterized protein</fullName>
    </submittedName>
</protein>
<dbReference type="EMBL" id="QHJW02000009">
    <property type="protein sequence ID" value="RRO11017.1"/>
    <property type="molecule type" value="Genomic_DNA"/>
</dbReference>
<proteinExistence type="predicted"/>
<name>A0A426JCX6_9GAMM</name>
<sequence>MAAERGVACGHPWMRNNYTVKAHSISSYNDILRALDAIGKIIPVLADFTDNVILVLRVNLFTPF</sequence>
<comment type="caution">
    <text evidence="1">The sequence shown here is derived from an EMBL/GenBank/DDBJ whole genome shotgun (WGS) entry which is preliminary data.</text>
</comment>
<reference evidence="1" key="1">
    <citation type="submission" date="2018-11" db="EMBL/GenBank/DDBJ databases">
        <title>Draft genome sequences of proposed Pectobacterium aquaticum sp. nov. isolated in France from fresh water.</title>
        <authorList>
            <person name="Pedron J."/>
            <person name="Barny M.A."/>
        </authorList>
    </citation>
    <scope>NUCLEOTIDE SEQUENCE [LARGE SCALE GENOMIC DNA]</scope>
    <source>
        <strain evidence="1">A35-S23-M15</strain>
    </source>
</reference>